<dbReference type="AlphaFoldDB" id="A0A2I0SPX5"/>
<gene>
    <name evidence="2" type="ORF">CW362_16335</name>
</gene>
<organism evidence="2 3">
    <name type="scientific">Streptomyces populi</name>
    <dbReference type="NCBI Taxonomy" id="2058924"/>
    <lineage>
        <taxon>Bacteria</taxon>
        <taxon>Bacillati</taxon>
        <taxon>Actinomycetota</taxon>
        <taxon>Actinomycetes</taxon>
        <taxon>Kitasatosporales</taxon>
        <taxon>Streptomycetaceae</taxon>
        <taxon>Streptomyces</taxon>
    </lineage>
</organism>
<reference evidence="2 3" key="1">
    <citation type="submission" date="2017-12" db="EMBL/GenBank/DDBJ databases">
        <title>Streptomyces populusis sp. nov., a novel endophytic actinobacterium isolated from stems of Populus adenopoda Maxim.</title>
        <authorList>
            <person name="Wang Z."/>
        </authorList>
    </citation>
    <scope>NUCLEOTIDE SEQUENCE [LARGE SCALE GENOMIC DNA]</scope>
    <source>
        <strain evidence="2 3">A249</strain>
    </source>
</reference>
<dbReference type="EMBL" id="PJOS01000027">
    <property type="protein sequence ID" value="PKT71986.1"/>
    <property type="molecule type" value="Genomic_DNA"/>
</dbReference>
<keyword evidence="3" id="KW-1185">Reference proteome</keyword>
<dbReference type="OrthoDB" id="4319276at2"/>
<comment type="caution">
    <text evidence="2">The sequence shown here is derived from an EMBL/GenBank/DDBJ whole genome shotgun (WGS) entry which is preliminary data.</text>
</comment>
<name>A0A2I0SPX5_9ACTN</name>
<evidence type="ECO:0000313" key="2">
    <source>
        <dbReference type="EMBL" id="PKT71986.1"/>
    </source>
</evidence>
<proteinExistence type="predicted"/>
<dbReference type="Proteomes" id="UP000236178">
    <property type="component" value="Unassembled WGS sequence"/>
</dbReference>
<accession>A0A2I0SPX5</accession>
<protein>
    <submittedName>
        <fullName evidence="2">Uncharacterized protein</fullName>
    </submittedName>
</protein>
<evidence type="ECO:0000313" key="3">
    <source>
        <dbReference type="Proteomes" id="UP000236178"/>
    </source>
</evidence>
<sequence>MAVSCSVRHRVQHGERDRWRSTGPVHPNEETAGQAMRSSTIGVGLKSVPGAATSYEPSTAWSA</sequence>
<feature type="region of interest" description="Disordered" evidence="1">
    <location>
        <begin position="1"/>
        <end position="39"/>
    </location>
</feature>
<evidence type="ECO:0000256" key="1">
    <source>
        <dbReference type="SAM" id="MobiDB-lite"/>
    </source>
</evidence>